<keyword evidence="2" id="KW-1185">Reference proteome</keyword>
<evidence type="ECO:0000313" key="2">
    <source>
        <dbReference type="Proteomes" id="UP001556709"/>
    </source>
</evidence>
<dbReference type="EMBL" id="JBAKFM010000001">
    <property type="protein sequence ID" value="MEX0468212.1"/>
    <property type="molecule type" value="Genomic_DNA"/>
</dbReference>
<dbReference type="InterPro" id="IPR027396">
    <property type="entry name" value="DsrEFH-like"/>
</dbReference>
<protein>
    <recommendedName>
        <fullName evidence="3">Intracellular sulfur oxidation protein, DsrE/DsrF family</fullName>
    </recommendedName>
</protein>
<dbReference type="RefSeq" id="WP_367958286.1">
    <property type="nucleotide sequence ID" value="NZ_JBAKFK010000001.1"/>
</dbReference>
<dbReference type="SUPFAM" id="SSF75169">
    <property type="entry name" value="DsrEFH-like"/>
    <property type="match status" value="1"/>
</dbReference>
<proteinExistence type="predicted"/>
<dbReference type="Gene3D" id="3.40.1260.10">
    <property type="entry name" value="DsrEFH-like"/>
    <property type="match status" value="1"/>
</dbReference>
<dbReference type="Proteomes" id="UP001556709">
    <property type="component" value="Unassembled WGS sequence"/>
</dbReference>
<sequence length="98" mass="10677">MLRVVFHAPTPEALDRARRNLLNFRVADPEAELVIIANAGAVSAALANPDPDTDAALLVCRRTLANAGITNQRQLAETDSAVVEIARRQAKGWQYIRS</sequence>
<organism evidence="1 2">
    <name type="scientific">Spiribacter pallidus</name>
    <dbReference type="NCBI Taxonomy" id="1987936"/>
    <lineage>
        <taxon>Bacteria</taxon>
        <taxon>Pseudomonadati</taxon>
        <taxon>Pseudomonadota</taxon>
        <taxon>Gammaproteobacteria</taxon>
        <taxon>Chromatiales</taxon>
        <taxon>Ectothiorhodospiraceae</taxon>
        <taxon>Spiribacter</taxon>
    </lineage>
</organism>
<evidence type="ECO:0000313" key="1">
    <source>
        <dbReference type="EMBL" id="MEX0468212.1"/>
    </source>
</evidence>
<accession>A0ABV3T9B5</accession>
<reference evidence="1 2" key="1">
    <citation type="submission" date="2024-02" db="EMBL/GenBank/DDBJ databases">
        <title>New especies of Spiribacter isolated from saline water.</title>
        <authorList>
            <person name="Leon M.J."/>
            <person name="De La Haba R."/>
            <person name="Sanchez-Porro C."/>
            <person name="Ventosa A."/>
        </authorList>
    </citation>
    <scope>NUCLEOTIDE SEQUENCE [LARGE SCALE GENOMIC DNA]</scope>
    <source>
        <strain evidence="2">ag22IC6-390</strain>
    </source>
</reference>
<evidence type="ECO:0008006" key="3">
    <source>
        <dbReference type="Google" id="ProtNLM"/>
    </source>
</evidence>
<name>A0ABV3T9B5_9GAMM</name>
<gene>
    <name evidence="1" type="ORF">V6X73_00465</name>
</gene>
<comment type="caution">
    <text evidence="1">The sequence shown here is derived from an EMBL/GenBank/DDBJ whole genome shotgun (WGS) entry which is preliminary data.</text>
</comment>